<name>A0A8J6HNK5_TENMO</name>
<sequence length="132" mass="14935">MHDQTLFLKRAYPIVFSLRPQVEKTISDMERIGVIKRESSPFASAMTVVKKKDGTVRVCLDTRRVNQEMVADYEAPRPLQKIFHIRSGPSGTRSKLFSGSRSQKHENIFEHSSVCVGSTADFATNTATRRPH</sequence>
<keyword evidence="2" id="KW-1185">Reference proteome</keyword>
<reference evidence="1" key="1">
    <citation type="journal article" date="2020" name="J Insects Food Feed">
        <title>The yellow mealworm (Tenebrio molitor) genome: a resource for the emerging insects as food and feed industry.</title>
        <authorList>
            <person name="Eriksson T."/>
            <person name="Andere A."/>
            <person name="Kelstrup H."/>
            <person name="Emery V."/>
            <person name="Picard C."/>
        </authorList>
    </citation>
    <scope>NUCLEOTIDE SEQUENCE</scope>
    <source>
        <strain evidence="1">Stoneville</strain>
        <tissue evidence="1">Whole head</tissue>
    </source>
</reference>
<dbReference type="GO" id="GO:0071897">
    <property type="term" value="P:DNA biosynthetic process"/>
    <property type="evidence" value="ECO:0007669"/>
    <property type="project" value="UniProtKB-ARBA"/>
</dbReference>
<organism evidence="1 2">
    <name type="scientific">Tenebrio molitor</name>
    <name type="common">Yellow mealworm beetle</name>
    <dbReference type="NCBI Taxonomy" id="7067"/>
    <lineage>
        <taxon>Eukaryota</taxon>
        <taxon>Metazoa</taxon>
        <taxon>Ecdysozoa</taxon>
        <taxon>Arthropoda</taxon>
        <taxon>Hexapoda</taxon>
        <taxon>Insecta</taxon>
        <taxon>Pterygota</taxon>
        <taxon>Neoptera</taxon>
        <taxon>Endopterygota</taxon>
        <taxon>Coleoptera</taxon>
        <taxon>Polyphaga</taxon>
        <taxon>Cucujiformia</taxon>
        <taxon>Tenebrionidae</taxon>
        <taxon>Tenebrio</taxon>
    </lineage>
</organism>
<dbReference type="Proteomes" id="UP000719412">
    <property type="component" value="Unassembled WGS sequence"/>
</dbReference>
<gene>
    <name evidence="1" type="ORF">GEV33_004210</name>
</gene>
<comment type="caution">
    <text evidence="1">The sequence shown here is derived from an EMBL/GenBank/DDBJ whole genome shotgun (WGS) entry which is preliminary data.</text>
</comment>
<dbReference type="SUPFAM" id="SSF56672">
    <property type="entry name" value="DNA/RNA polymerases"/>
    <property type="match status" value="1"/>
</dbReference>
<protein>
    <submittedName>
        <fullName evidence="1">Uncharacterized protein</fullName>
    </submittedName>
</protein>
<dbReference type="EMBL" id="JABDTM020017182">
    <property type="protein sequence ID" value="KAH0818581.1"/>
    <property type="molecule type" value="Genomic_DNA"/>
</dbReference>
<dbReference type="InterPro" id="IPR043502">
    <property type="entry name" value="DNA/RNA_pol_sf"/>
</dbReference>
<reference evidence="1" key="2">
    <citation type="submission" date="2021-08" db="EMBL/GenBank/DDBJ databases">
        <authorList>
            <person name="Eriksson T."/>
        </authorList>
    </citation>
    <scope>NUCLEOTIDE SEQUENCE</scope>
    <source>
        <strain evidence="1">Stoneville</strain>
        <tissue evidence="1">Whole head</tissue>
    </source>
</reference>
<evidence type="ECO:0000313" key="2">
    <source>
        <dbReference type="Proteomes" id="UP000719412"/>
    </source>
</evidence>
<accession>A0A8J6HNK5</accession>
<proteinExistence type="predicted"/>
<dbReference type="Gene3D" id="3.10.10.10">
    <property type="entry name" value="HIV Type 1 Reverse Transcriptase, subunit A, domain 1"/>
    <property type="match status" value="1"/>
</dbReference>
<evidence type="ECO:0000313" key="1">
    <source>
        <dbReference type="EMBL" id="KAH0818581.1"/>
    </source>
</evidence>
<dbReference type="AlphaFoldDB" id="A0A8J6HNK5"/>